<dbReference type="Pfam" id="PF01476">
    <property type="entry name" value="LysM"/>
    <property type="match status" value="3"/>
</dbReference>
<evidence type="ECO:0000256" key="4">
    <source>
        <dbReference type="ARBA" id="ARBA00022801"/>
    </source>
</evidence>
<dbReference type="SMART" id="SM00257">
    <property type="entry name" value="LysM"/>
    <property type="match status" value="3"/>
</dbReference>
<keyword evidence="5" id="KW-0961">Cell wall biogenesis/degradation</keyword>
<accession>A0A1I5SI75</accession>
<dbReference type="Pfam" id="PF01520">
    <property type="entry name" value="Amidase_3"/>
    <property type="match status" value="1"/>
</dbReference>
<evidence type="ECO:0000256" key="1">
    <source>
        <dbReference type="ARBA" id="ARBA00001561"/>
    </source>
</evidence>
<dbReference type="SUPFAM" id="SSF54106">
    <property type="entry name" value="LysM domain"/>
    <property type="match status" value="3"/>
</dbReference>
<dbReference type="PANTHER" id="PTHR30404">
    <property type="entry name" value="N-ACETYLMURAMOYL-L-ALANINE AMIDASE"/>
    <property type="match status" value="1"/>
</dbReference>
<dbReference type="InterPro" id="IPR002508">
    <property type="entry name" value="MurNAc-LAA_cat"/>
</dbReference>
<feature type="region of interest" description="Disordered" evidence="6">
    <location>
        <begin position="449"/>
        <end position="480"/>
    </location>
</feature>
<dbReference type="GO" id="GO:0030288">
    <property type="term" value="C:outer membrane-bounded periplasmic space"/>
    <property type="evidence" value="ECO:0007669"/>
    <property type="project" value="TreeGrafter"/>
</dbReference>
<dbReference type="InterPro" id="IPR036779">
    <property type="entry name" value="LysM_dom_sf"/>
</dbReference>
<reference evidence="9 10" key="1">
    <citation type="submission" date="2016-10" db="EMBL/GenBank/DDBJ databases">
        <authorList>
            <person name="de Groot N.N."/>
        </authorList>
    </citation>
    <scope>NUCLEOTIDE SEQUENCE [LARGE SCALE GENOMIC DNA]</scope>
    <source>
        <strain evidence="9 10">DSM 15893</strain>
    </source>
</reference>
<dbReference type="GO" id="GO:0071555">
    <property type="term" value="P:cell wall organization"/>
    <property type="evidence" value="ECO:0007669"/>
    <property type="project" value="UniProtKB-KW"/>
</dbReference>
<dbReference type="InterPro" id="IPR050695">
    <property type="entry name" value="N-acetylmuramoyl_amidase_3"/>
</dbReference>
<dbReference type="SMART" id="SM00646">
    <property type="entry name" value="Ami_3"/>
    <property type="match status" value="1"/>
</dbReference>
<dbReference type="SUPFAM" id="SSF53187">
    <property type="entry name" value="Zn-dependent exopeptidases"/>
    <property type="match status" value="1"/>
</dbReference>
<dbReference type="EMBL" id="FOWR01000021">
    <property type="protein sequence ID" value="SFP70470.1"/>
    <property type="molecule type" value="Genomic_DNA"/>
</dbReference>
<feature type="domain" description="LysM" evidence="8">
    <location>
        <begin position="530"/>
        <end position="573"/>
    </location>
</feature>
<proteinExistence type="inferred from homology"/>
<sequence length="576" mass="62714">MHWRGMLGGLLCWLGMMATAWANTLENVRVWPAPEETRVVMDMAGTPEFSYFTLTKPNRLVIDLNGTSVTANLPMGVQNSKILSRVRKSNPPNKGTYRLVFELKDQSTPRIFALKPGGEYGHRLVIDLPHKMPKKVAKPKKSEPTEAQAALPFGTDDIIIAIDPGHGGNDPGAVGPRRKYEKHVTLSISRRLAAKINAVPGMKAVMTRNGDYFLDLNKRSEIARKHGAHLLVSVHADGFHKPQPRGASVWVLSRRRANSEIGRWIEKHEEQSNLLGGGALLDDNEDEYLSRAVLDLQFSNSQKEGYDVAVRVLKEMGRVTKLHKSSPEHASLAVLKSPDIPSLLVEAGFITNPQEETLLLSSNHQQKIANAVFKGVLAYFEDFPPDGTLMAARKNGIKHKVTSGQSLSVIAKKYGSSVSAIKAANGLKSSGLRVGQVLTVPDVNVKSLASNASSGSKSPSGSSSSNNTSNSRPSSTVTRTHTVARGEYLGKIAAKYDVTVSSIRKANKLRKDELAVGQKLKIVGIKPKDTKHKVKRGEYLGKIASNYGISVESIRRANKLRSDELAIGQTLIIPGS</sequence>
<dbReference type="AlphaFoldDB" id="A0A1I5SI75"/>
<dbReference type="Gene3D" id="3.10.350.10">
    <property type="entry name" value="LysM domain"/>
    <property type="match status" value="3"/>
</dbReference>
<dbReference type="Gene3D" id="3.40.630.40">
    <property type="entry name" value="Zn-dependent exopeptidases"/>
    <property type="match status" value="1"/>
</dbReference>
<feature type="signal peptide" evidence="7">
    <location>
        <begin position="1"/>
        <end position="22"/>
    </location>
</feature>
<dbReference type="InterPro" id="IPR018392">
    <property type="entry name" value="LysM"/>
</dbReference>
<evidence type="ECO:0000256" key="6">
    <source>
        <dbReference type="SAM" id="MobiDB-lite"/>
    </source>
</evidence>
<dbReference type="CDD" id="cd00118">
    <property type="entry name" value="LysM"/>
    <property type="match status" value="3"/>
</dbReference>
<dbReference type="Gene3D" id="2.60.40.3500">
    <property type="match status" value="1"/>
</dbReference>
<protein>
    <recommendedName>
        <fullName evidence="3">N-acetylmuramoyl-L-alanine amidase</fullName>
        <ecNumber evidence="3">3.5.1.28</ecNumber>
    </recommendedName>
</protein>
<dbReference type="GO" id="GO:0009253">
    <property type="term" value="P:peptidoglycan catabolic process"/>
    <property type="evidence" value="ECO:0007669"/>
    <property type="project" value="InterPro"/>
</dbReference>
<dbReference type="InterPro" id="IPR021731">
    <property type="entry name" value="AMIN_dom"/>
</dbReference>
<keyword evidence="4" id="KW-0378">Hydrolase</keyword>
<keyword evidence="7" id="KW-0732">Signal</keyword>
<dbReference type="PANTHER" id="PTHR30404:SF6">
    <property type="entry name" value="N-ACETYLMURAMOYL-L-ALANINE AMIDASE AMIB"/>
    <property type="match status" value="1"/>
</dbReference>
<evidence type="ECO:0000259" key="8">
    <source>
        <dbReference type="PROSITE" id="PS51782"/>
    </source>
</evidence>
<comment type="similarity">
    <text evidence="2">Belongs to the N-acetylmuramoyl-L-alanine amidase 3 family.</text>
</comment>
<feature type="domain" description="LysM" evidence="8">
    <location>
        <begin position="479"/>
        <end position="522"/>
    </location>
</feature>
<evidence type="ECO:0000256" key="2">
    <source>
        <dbReference type="ARBA" id="ARBA00010860"/>
    </source>
</evidence>
<evidence type="ECO:0000256" key="5">
    <source>
        <dbReference type="ARBA" id="ARBA00023316"/>
    </source>
</evidence>
<evidence type="ECO:0000313" key="10">
    <source>
        <dbReference type="Proteomes" id="UP000182692"/>
    </source>
</evidence>
<dbReference type="EC" id="3.5.1.28" evidence="3"/>
<dbReference type="Proteomes" id="UP000182692">
    <property type="component" value="Unassembled WGS sequence"/>
</dbReference>
<dbReference type="CDD" id="cd02696">
    <property type="entry name" value="MurNAc-LAA"/>
    <property type="match status" value="1"/>
</dbReference>
<dbReference type="STRING" id="1121869.SAMN03084138_02906"/>
<feature type="domain" description="LysM" evidence="8">
    <location>
        <begin position="397"/>
        <end position="440"/>
    </location>
</feature>
<gene>
    <name evidence="9" type="ORF">SAMN03084138_02906</name>
</gene>
<organism evidence="9 10">
    <name type="scientific">Enterovibrio norvegicus DSM 15893</name>
    <dbReference type="NCBI Taxonomy" id="1121869"/>
    <lineage>
        <taxon>Bacteria</taxon>
        <taxon>Pseudomonadati</taxon>
        <taxon>Pseudomonadota</taxon>
        <taxon>Gammaproteobacteria</taxon>
        <taxon>Vibrionales</taxon>
        <taxon>Vibrionaceae</taxon>
        <taxon>Enterovibrio</taxon>
    </lineage>
</organism>
<dbReference type="Pfam" id="PF11741">
    <property type="entry name" value="AMIN"/>
    <property type="match status" value="1"/>
</dbReference>
<evidence type="ECO:0000313" key="9">
    <source>
        <dbReference type="EMBL" id="SFP70470.1"/>
    </source>
</evidence>
<dbReference type="GO" id="GO:0008745">
    <property type="term" value="F:N-acetylmuramoyl-L-alanine amidase activity"/>
    <property type="evidence" value="ECO:0007669"/>
    <property type="project" value="UniProtKB-EC"/>
</dbReference>
<name>A0A1I5SI75_9GAMM</name>
<evidence type="ECO:0000256" key="7">
    <source>
        <dbReference type="SAM" id="SignalP"/>
    </source>
</evidence>
<evidence type="ECO:0000256" key="3">
    <source>
        <dbReference type="ARBA" id="ARBA00011901"/>
    </source>
</evidence>
<comment type="catalytic activity">
    <reaction evidence="1">
        <text>Hydrolyzes the link between N-acetylmuramoyl residues and L-amino acid residues in certain cell-wall glycopeptides.</text>
        <dbReference type="EC" id="3.5.1.28"/>
    </reaction>
</comment>
<feature type="chain" id="PRO_5010325904" description="N-acetylmuramoyl-L-alanine amidase" evidence="7">
    <location>
        <begin position="23"/>
        <end position="576"/>
    </location>
</feature>
<dbReference type="PROSITE" id="PS51782">
    <property type="entry name" value="LYSM"/>
    <property type="match status" value="3"/>
</dbReference>